<accession>A0AA39Y6V5</accession>
<dbReference type="InterPro" id="IPR052973">
    <property type="entry name" value="Fungal_sec-metab_reg_TF"/>
</dbReference>
<feature type="transmembrane region" description="Helical" evidence="3">
    <location>
        <begin position="478"/>
        <end position="500"/>
    </location>
</feature>
<keyword evidence="3" id="KW-0472">Membrane</keyword>
<dbReference type="GO" id="GO:0008270">
    <property type="term" value="F:zinc ion binding"/>
    <property type="evidence" value="ECO:0007669"/>
    <property type="project" value="InterPro"/>
</dbReference>
<evidence type="ECO:0000256" key="2">
    <source>
        <dbReference type="SAM" id="MobiDB-lite"/>
    </source>
</evidence>
<keyword evidence="1" id="KW-0539">Nucleus</keyword>
<keyword evidence="3" id="KW-0812">Transmembrane</keyword>
<dbReference type="AlphaFoldDB" id="A0AA39Y6V5"/>
<sequence length="605" mass="68475">MEPTPVFYSEDQQRVLQHAADILNVSLTQLLGLPARPTPGSSALLSPPEVLLPLDANAQLPSPPAFPNDTLPSDHGVASPIPSQLQDPHQHVDSSLSPFFGPLPPPATTHADAPLAAKPAVPAVLYNPRTPGVTTLSPLPTPRASHAAKSGRPCLPAPSRDAASLRRPKHRPAGGIQPRARKERYRDPDERRETCLTRRIGACAECHKQKIRCLPDQHDPHGPCLSCIRKGEKSLLVLPCLRDKVTDAIFLDKGEHPQFIWSARWKSWDIQYLDQADTMMWASASDRTIALTQDIENAFFTLRVREFIPGEGDVLHRSWSTDGVERKHLCAPFAIADMREAADTYQYYMENHVITSINFYMEGTNTDPLVQETFRKAYIHSEHGVMNDERQLLKDVLLFWATIRQQSRSDWICGEEDLGMQPQDYDSKAPSYHRIIVPPAISAQMEFIATVTMLLPLQRKVCRQLNELMERQKHKSWFAIYLTTFILLHSCARLTAYQMFKAKKLGLKTQYVYPSIVETVHRGAEILLYHFHCCYKGNSPLASGWKRSGDLGRTGLNDDATTFLLWTSNQMKMKEEHISEIRQKRALDDDFYLISKLFDSEWTKT</sequence>
<dbReference type="PANTHER" id="PTHR35392">
    <property type="entry name" value="ZN(II)2CYS6 TRANSCRIPTION FACTOR (EUROFUNG)-RELATED-RELATED"/>
    <property type="match status" value="1"/>
</dbReference>
<dbReference type="Proteomes" id="UP001174936">
    <property type="component" value="Unassembled WGS sequence"/>
</dbReference>
<keyword evidence="3" id="KW-1133">Transmembrane helix</keyword>
<reference evidence="4" key="1">
    <citation type="submission" date="2023-06" db="EMBL/GenBank/DDBJ databases">
        <title>Genome-scale phylogeny and comparative genomics of the fungal order Sordariales.</title>
        <authorList>
            <consortium name="Lawrence Berkeley National Laboratory"/>
            <person name="Hensen N."/>
            <person name="Bonometti L."/>
            <person name="Westerberg I."/>
            <person name="Brannstrom I.O."/>
            <person name="Guillou S."/>
            <person name="Cros-Aarteil S."/>
            <person name="Calhoun S."/>
            <person name="Haridas S."/>
            <person name="Kuo A."/>
            <person name="Mondo S."/>
            <person name="Pangilinan J."/>
            <person name="Riley R."/>
            <person name="Labutti K."/>
            <person name="Andreopoulos B."/>
            <person name="Lipzen A."/>
            <person name="Chen C."/>
            <person name="Yanf M."/>
            <person name="Daum C."/>
            <person name="Ng V."/>
            <person name="Clum A."/>
            <person name="Steindorff A."/>
            <person name="Ohm R."/>
            <person name="Martin F."/>
            <person name="Silar P."/>
            <person name="Natvig D."/>
            <person name="Lalanne C."/>
            <person name="Gautier V."/>
            <person name="Ament-Velasquez S.L."/>
            <person name="Kruys A."/>
            <person name="Hutchinson M.I."/>
            <person name="Powell A.J."/>
            <person name="Barry K."/>
            <person name="Miller A.N."/>
            <person name="Grigoriev I.V."/>
            <person name="Debuchy R."/>
            <person name="Gladieux P."/>
            <person name="Thoren M.H."/>
            <person name="Johannesson H."/>
        </authorList>
    </citation>
    <scope>NUCLEOTIDE SEQUENCE</scope>
    <source>
        <strain evidence="4">SMH2532-1</strain>
    </source>
</reference>
<evidence type="ECO:0000313" key="4">
    <source>
        <dbReference type="EMBL" id="KAK0647043.1"/>
    </source>
</evidence>
<dbReference type="CDD" id="cd00067">
    <property type="entry name" value="GAL4"/>
    <property type="match status" value="1"/>
</dbReference>
<keyword evidence="5" id="KW-1185">Reference proteome</keyword>
<feature type="transmembrane region" description="Helical" evidence="3">
    <location>
        <begin position="436"/>
        <end position="457"/>
    </location>
</feature>
<evidence type="ECO:0000256" key="3">
    <source>
        <dbReference type="SAM" id="Phobius"/>
    </source>
</evidence>
<comment type="caution">
    <text evidence="4">The sequence shown here is derived from an EMBL/GenBank/DDBJ whole genome shotgun (WGS) entry which is preliminary data.</text>
</comment>
<protein>
    <recommendedName>
        <fullName evidence="6">Zn(2)-C6 fungal-type domain-containing protein</fullName>
    </recommendedName>
</protein>
<dbReference type="EMBL" id="JAULSV010000004">
    <property type="protein sequence ID" value="KAK0647043.1"/>
    <property type="molecule type" value="Genomic_DNA"/>
</dbReference>
<dbReference type="InterPro" id="IPR001138">
    <property type="entry name" value="Zn2Cys6_DnaBD"/>
</dbReference>
<dbReference type="GO" id="GO:0000981">
    <property type="term" value="F:DNA-binding transcription factor activity, RNA polymerase II-specific"/>
    <property type="evidence" value="ECO:0007669"/>
    <property type="project" value="InterPro"/>
</dbReference>
<organism evidence="4 5">
    <name type="scientific">Cercophora newfieldiana</name>
    <dbReference type="NCBI Taxonomy" id="92897"/>
    <lineage>
        <taxon>Eukaryota</taxon>
        <taxon>Fungi</taxon>
        <taxon>Dikarya</taxon>
        <taxon>Ascomycota</taxon>
        <taxon>Pezizomycotina</taxon>
        <taxon>Sordariomycetes</taxon>
        <taxon>Sordariomycetidae</taxon>
        <taxon>Sordariales</taxon>
        <taxon>Lasiosphaeriaceae</taxon>
        <taxon>Cercophora</taxon>
    </lineage>
</organism>
<dbReference type="PANTHER" id="PTHR35392:SF3">
    <property type="entry name" value="ZN(2)-C6 FUNGAL-TYPE DOMAIN-CONTAINING PROTEIN"/>
    <property type="match status" value="1"/>
</dbReference>
<gene>
    <name evidence="4" type="ORF">B0T16DRAFT_458907</name>
</gene>
<evidence type="ECO:0000313" key="5">
    <source>
        <dbReference type="Proteomes" id="UP001174936"/>
    </source>
</evidence>
<name>A0AA39Y6V5_9PEZI</name>
<feature type="region of interest" description="Disordered" evidence="2">
    <location>
        <begin position="132"/>
        <end position="187"/>
    </location>
</feature>
<evidence type="ECO:0008006" key="6">
    <source>
        <dbReference type="Google" id="ProtNLM"/>
    </source>
</evidence>
<proteinExistence type="predicted"/>
<evidence type="ECO:0000256" key="1">
    <source>
        <dbReference type="ARBA" id="ARBA00023242"/>
    </source>
</evidence>